<organism evidence="2 3">
    <name type="scientific">Sphaerotilus natans subsp. natans DSM 6575</name>
    <dbReference type="NCBI Taxonomy" id="1286631"/>
    <lineage>
        <taxon>Bacteria</taxon>
        <taxon>Pseudomonadati</taxon>
        <taxon>Pseudomonadota</taxon>
        <taxon>Betaproteobacteria</taxon>
        <taxon>Burkholderiales</taxon>
        <taxon>Sphaerotilaceae</taxon>
        <taxon>Sphaerotilus</taxon>
    </lineage>
</organism>
<sequence length="245" mass="25712">MNPKPPRGRWLHGWRWLALAVAAQPWVLCAQPAPTGARVLSSGGDGPGASVALGGSMGEQVVLIIDGRTRVVRVGETVDGMVVRRAPGGALLLETGPGQALQRLGSTPVRVGGAPVRGTLTPERLVLQAGGDRLYRGEGEINGRAISGVVDTGASVMVVPAAQARRLGLPERGGLEVDVQTAAGRSVGRRVKIERVRLGPLEARDVDAVVIDVDLPYVLYGNSFLQDFHLQWGQGRLTLSVAPPP</sequence>
<dbReference type="RefSeq" id="WP_051631531.1">
    <property type="nucleotide sequence ID" value="NZ_AZRA01000017.1"/>
</dbReference>
<dbReference type="NCBIfam" id="TIGR02281">
    <property type="entry name" value="clan_AA_DTGA"/>
    <property type="match status" value="1"/>
</dbReference>
<dbReference type="SUPFAM" id="SSF50630">
    <property type="entry name" value="Acid proteases"/>
    <property type="match status" value="1"/>
</dbReference>
<name>A0A059KQD7_9BURK</name>
<dbReference type="eggNOG" id="COG3577">
    <property type="taxonomic scope" value="Bacteria"/>
</dbReference>
<reference evidence="2 3" key="1">
    <citation type="journal article" date="2014" name="FEMS Microbiol. Ecol.">
        <title>Sphaerotilus natans encrusted with nanoball-shaped Fe(III) oxide minerals formed by nitrate-reducing mixotrophic Fe(II) oxidation.</title>
        <authorList>
            <person name="Park S."/>
            <person name="Kim D.H."/>
            <person name="Lee J.H."/>
            <person name="Hur H.G."/>
        </authorList>
    </citation>
    <scope>NUCLEOTIDE SEQUENCE [LARGE SCALE GENOMIC DNA]</scope>
    <source>
        <strain evidence="2 3">DSM 6575</strain>
    </source>
</reference>
<dbReference type="STRING" id="34103.SAMN05421778_10370"/>
<dbReference type="Pfam" id="PF13975">
    <property type="entry name" value="gag-asp_proteas"/>
    <property type="match status" value="1"/>
</dbReference>
<dbReference type="Proteomes" id="UP000026714">
    <property type="component" value="Unassembled WGS sequence"/>
</dbReference>
<dbReference type="AlphaFoldDB" id="A0A059KQD7"/>
<feature type="signal peptide" evidence="1">
    <location>
        <begin position="1"/>
        <end position="30"/>
    </location>
</feature>
<keyword evidence="1" id="KW-0732">Signal</keyword>
<evidence type="ECO:0000313" key="3">
    <source>
        <dbReference type="Proteomes" id="UP000026714"/>
    </source>
</evidence>
<accession>A0A059KQD7</accession>
<gene>
    <name evidence="2" type="ORF">X805_06800</name>
</gene>
<dbReference type="Gene3D" id="2.40.70.10">
    <property type="entry name" value="Acid Proteases"/>
    <property type="match status" value="1"/>
</dbReference>
<feature type="chain" id="PRO_5001576693" description="TIGR02281 family clan AA aspartic protease" evidence="1">
    <location>
        <begin position="31"/>
        <end position="245"/>
    </location>
</feature>
<dbReference type="GO" id="GO:0004190">
    <property type="term" value="F:aspartic-type endopeptidase activity"/>
    <property type="evidence" value="ECO:0007669"/>
    <property type="project" value="InterPro"/>
</dbReference>
<evidence type="ECO:0000313" key="2">
    <source>
        <dbReference type="EMBL" id="KDB53702.1"/>
    </source>
</evidence>
<evidence type="ECO:0008006" key="4">
    <source>
        <dbReference type="Google" id="ProtNLM"/>
    </source>
</evidence>
<dbReference type="InterPro" id="IPR034122">
    <property type="entry name" value="Retropepsin-like_bacterial"/>
</dbReference>
<dbReference type="CDD" id="cd05483">
    <property type="entry name" value="retropepsin_like_bacteria"/>
    <property type="match status" value="1"/>
</dbReference>
<evidence type="ECO:0000256" key="1">
    <source>
        <dbReference type="SAM" id="SignalP"/>
    </source>
</evidence>
<dbReference type="PROSITE" id="PS00141">
    <property type="entry name" value="ASP_PROTEASE"/>
    <property type="match status" value="1"/>
</dbReference>
<comment type="caution">
    <text evidence="2">The sequence shown here is derived from an EMBL/GenBank/DDBJ whole genome shotgun (WGS) entry which is preliminary data.</text>
</comment>
<keyword evidence="3" id="KW-1185">Reference proteome</keyword>
<dbReference type="InterPro" id="IPR011969">
    <property type="entry name" value="Clan_AA_Asp_peptidase_C"/>
</dbReference>
<dbReference type="EMBL" id="AZRA01000017">
    <property type="protein sequence ID" value="KDB53702.1"/>
    <property type="molecule type" value="Genomic_DNA"/>
</dbReference>
<protein>
    <recommendedName>
        <fullName evidence="4">TIGR02281 family clan AA aspartic protease</fullName>
    </recommendedName>
</protein>
<proteinExistence type="predicted"/>
<dbReference type="InterPro" id="IPR021109">
    <property type="entry name" value="Peptidase_aspartic_dom_sf"/>
</dbReference>
<dbReference type="GO" id="GO:0006508">
    <property type="term" value="P:proteolysis"/>
    <property type="evidence" value="ECO:0007669"/>
    <property type="project" value="InterPro"/>
</dbReference>
<dbReference type="InterPro" id="IPR001969">
    <property type="entry name" value="Aspartic_peptidase_AS"/>
</dbReference>